<reference evidence="3 4" key="1">
    <citation type="submission" date="2016-06" db="EMBL/GenBank/DDBJ databases">
        <authorList>
            <person name="Kjaerup R.B."/>
            <person name="Dalgaard T.S."/>
            <person name="Juul-Madsen H.R."/>
        </authorList>
    </citation>
    <scope>NUCLEOTIDE SEQUENCE [LARGE SCALE GENOMIC DNA]</scope>
    <source>
        <strain evidence="3 4">1081914.2</strain>
    </source>
</reference>
<dbReference type="Pfam" id="PF00403">
    <property type="entry name" value="HMA"/>
    <property type="match status" value="1"/>
</dbReference>
<evidence type="ECO:0000259" key="2">
    <source>
        <dbReference type="PROSITE" id="PS50846"/>
    </source>
</evidence>
<dbReference type="PROSITE" id="PS50846">
    <property type="entry name" value="HMA_2"/>
    <property type="match status" value="1"/>
</dbReference>
<comment type="caution">
    <text evidence="3">The sequence shown here is derived from an EMBL/GenBank/DDBJ whole genome shotgun (WGS) entry which is preliminary data.</text>
</comment>
<evidence type="ECO:0000256" key="1">
    <source>
        <dbReference type="ARBA" id="ARBA00022723"/>
    </source>
</evidence>
<dbReference type="Gene3D" id="3.30.70.100">
    <property type="match status" value="1"/>
</dbReference>
<dbReference type="PROSITE" id="PS01047">
    <property type="entry name" value="HMA_1"/>
    <property type="match status" value="1"/>
</dbReference>
<dbReference type="Proteomes" id="UP000093795">
    <property type="component" value="Unassembled WGS sequence"/>
</dbReference>
<dbReference type="InterPro" id="IPR006121">
    <property type="entry name" value="HMA_dom"/>
</dbReference>
<accession>A0A1A3BHN7</accession>
<dbReference type="OrthoDB" id="9813965at2"/>
<dbReference type="CDD" id="cd00371">
    <property type="entry name" value="HMA"/>
    <property type="match status" value="1"/>
</dbReference>
<gene>
    <name evidence="3" type="ORF">A9X01_06995</name>
</gene>
<sequence length="72" mass="7488">MAEQTFSVDGLHCQGCVDTITTALTALRPVSAVRIELNTEGASAVHVSSSSELSPEQVQAALKGEGNFTVRA</sequence>
<evidence type="ECO:0000313" key="3">
    <source>
        <dbReference type="EMBL" id="OBI72926.1"/>
    </source>
</evidence>
<dbReference type="STRING" id="1790.A5645_14915"/>
<feature type="domain" description="HMA" evidence="2">
    <location>
        <begin position="2"/>
        <end position="70"/>
    </location>
</feature>
<dbReference type="SUPFAM" id="SSF55008">
    <property type="entry name" value="HMA, heavy metal-associated domain"/>
    <property type="match status" value="1"/>
</dbReference>
<dbReference type="GO" id="GO:0046872">
    <property type="term" value="F:metal ion binding"/>
    <property type="evidence" value="ECO:0007669"/>
    <property type="project" value="UniProtKB-KW"/>
</dbReference>
<dbReference type="AlphaFoldDB" id="A0A1A3BHN7"/>
<name>A0A1A3BHN7_MYCAS</name>
<evidence type="ECO:0000313" key="4">
    <source>
        <dbReference type="Proteomes" id="UP000093795"/>
    </source>
</evidence>
<proteinExistence type="predicted"/>
<dbReference type="eggNOG" id="COG2608">
    <property type="taxonomic scope" value="Bacteria"/>
</dbReference>
<dbReference type="InterPro" id="IPR036163">
    <property type="entry name" value="HMA_dom_sf"/>
</dbReference>
<dbReference type="InterPro" id="IPR017969">
    <property type="entry name" value="Heavy-metal-associated_CS"/>
</dbReference>
<protein>
    <submittedName>
        <fullName evidence="3">Heavy metal transporter</fullName>
    </submittedName>
</protein>
<dbReference type="RefSeq" id="WP_065123642.1">
    <property type="nucleotide sequence ID" value="NZ_LZKQ01000329.1"/>
</dbReference>
<keyword evidence="1" id="KW-0479">Metal-binding</keyword>
<dbReference type="EMBL" id="LZKQ01000329">
    <property type="protein sequence ID" value="OBI72926.1"/>
    <property type="molecule type" value="Genomic_DNA"/>
</dbReference>
<organism evidence="3 4">
    <name type="scientific">Mycobacterium asiaticum</name>
    <dbReference type="NCBI Taxonomy" id="1790"/>
    <lineage>
        <taxon>Bacteria</taxon>
        <taxon>Bacillati</taxon>
        <taxon>Actinomycetota</taxon>
        <taxon>Actinomycetes</taxon>
        <taxon>Mycobacteriales</taxon>
        <taxon>Mycobacteriaceae</taxon>
        <taxon>Mycobacterium</taxon>
    </lineage>
</organism>